<comment type="caution">
    <text evidence="2">The sequence shown here is derived from an EMBL/GenBank/DDBJ whole genome shotgun (WGS) entry which is preliminary data.</text>
</comment>
<gene>
    <name evidence="2" type="ORF">VFPBJ_08386</name>
</gene>
<feature type="compositionally biased region" description="Low complexity" evidence="1">
    <location>
        <begin position="126"/>
        <end position="138"/>
    </location>
</feature>
<protein>
    <submittedName>
        <fullName evidence="2">Uncharacterized protein</fullName>
    </submittedName>
</protein>
<proteinExistence type="predicted"/>
<evidence type="ECO:0000313" key="3">
    <source>
        <dbReference type="Proteomes" id="UP000078240"/>
    </source>
</evidence>
<accession>A0A179GDW0</accession>
<dbReference type="EMBL" id="LSBH01000007">
    <property type="protein sequence ID" value="OAQ76026.1"/>
    <property type="molecule type" value="Genomic_DNA"/>
</dbReference>
<feature type="region of interest" description="Disordered" evidence="1">
    <location>
        <begin position="1"/>
        <end position="59"/>
    </location>
</feature>
<feature type="region of interest" description="Disordered" evidence="1">
    <location>
        <begin position="110"/>
        <end position="138"/>
    </location>
</feature>
<name>A0A179GDW0_PURLI</name>
<dbReference type="AlphaFoldDB" id="A0A179GDW0"/>
<evidence type="ECO:0000256" key="1">
    <source>
        <dbReference type="SAM" id="MobiDB-lite"/>
    </source>
</evidence>
<reference evidence="2 3" key="1">
    <citation type="submission" date="2016-01" db="EMBL/GenBank/DDBJ databases">
        <title>Biosynthesis of antibiotic leucinostatins and their inhibition on Phytophthora in bio-control Purpureocillium lilacinum.</title>
        <authorList>
            <person name="Wang G."/>
            <person name="Liu Z."/>
            <person name="Lin R."/>
            <person name="Li E."/>
            <person name="Mao Z."/>
            <person name="Ling J."/>
            <person name="Yin W."/>
            <person name="Xie B."/>
        </authorList>
    </citation>
    <scope>NUCLEOTIDE SEQUENCE [LARGE SCALE GENOMIC DNA]</scope>
    <source>
        <strain evidence="2">PLBJ-1</strain>
    </source>
</reference>
<sequence length="209" mass="22044">MSHVTFPGVSYSPRHSYGTVPYGRKRKAGRSSQRQQRLIPSRDAPSRSLSPELRPPGSEERARFVSISWFAGPWHVDGQGGRETDPRGCCCFVPGGGLAGHLRSASDECSPGAEASLASPARQSMAAARGADGGRSSSDLVELNSNGVLSETGLAEYGFLGTILGPVRSGMAWHAGLASMQQHAGVHASMDGTDAPHCKWLPVNFDVNA</sequence>
<feature type="compositionally biased region" description="Low complexity" evidence="1">
    <location>
        <begin position="46"/>
        <end position="56"/>
    </location>
</feature>
<dbReference type="Proteomes" id="UP000078240">
    <property type="component" value="Unassembled WGS sequence"/>
</dbReference>
<organism evidence="2 3">
    <name type="scientific">Purpureocillium lilacinum</name>
    <name type="common">Paecilomyces lilacinus</name>
    <dbReference type="NCBI Taxonomy" id="33203"/>
    <lineage>
        <taxon>Eukaryota</taxon>
        <taxon>Fungi</taxon>
        <taxon>Dikarya</taxon>
        <taxon>Ascomycota</taxon>
        <taxon>Pezizomycotina</taxon>
        <taxon>Sordariomycetes</taxon>
        <taxon>Hypocreomycetidae</taxon>
        <taxon>Hypocreales</taxon>
        <taxon>Ophiocordycipitaceae</taxon>
        <taxon>Purpureocillium</taxon>
    </lineage>
</organism>
<evidence type="ECO:0000313" key="2">
    <source>
        <dbReference type="EMBL" id="OAQ76026.1"/>
    </source>
</evidence>